<dbReference type="Proteomes" id="UP000198406">
    <property type="component" value="Unassembled WGS sequence"/>
</dbReference>
<name>A0A1Z5J7Q2_FISSO</name>
<feature type="region of interest" description="Disordered" evidence="12">
    <location>
        <begin position="499"/>
        <end position="522"/>
    </location>
</feature>
<dbReference type="InterPro" id="IPR038635">
    <property type="entry name" value="CCR4-NOT_su2/3/5_C_sf"/>
</dbReference>
<gene>
    <name evidence="15" type="ORF">FisN_11Lh215</name>
</gene>
<keyword evidence="11" id="KW-0175">Coiled coil</keyword>
<dbReference type="InterPro" id="IPR007207">
    <property type="entry name" value="Not_N"/>
</dbReference>
<evidence type="ECO:0000256" key="4">
    <source>
        <dbReference type="ARBA" id="ARBA00022490"/>
    </source>
</evidence>
<dbReference type="EMBL" id="BDSP01000013">
    <property type="protein sequence ID" value="GAX09811.1"/>
    <property type="molecule type" value="Genomic_DNA"/>
</dbReference>
<keyword evidence="16" id="KW-1185">Reference proteome</keyword>
<evidence type="ECO:0000313" key="16">
    <source>
        <dbReference type="Proteomes" id="UP000198406"/>
    </source>
</evidence>
<dbReference type="Pfam" id="PF04153">
    <property type="entry name" value="NOT2_3_5_C"/>
    <property type="match status" value="1"/>
</dbReference>
<reference evidence="15 16" key="1">
    <citation type="journal article" date="2015" name="Plant Cell">
        <title>Oil accumulation by the oleaginous diatom Fistulifera solaris as revealed by the genome and transcriptome.</title>
        <authorList>
            <person name="Tanaka T."/>
            <person name="Maeda Y."/>
            <person name="Veluchamy A."/>
            <person name="Tanaka M."/>
            <person name="Abida H."/>
            <person name="Marechal E."/>
            <person name="Bowler C."/>
            <person name="Muto M."/>
            <person name="Sunaga Y."/>
            <person name="Tanaka M."/>
            <person name="Yoshino T."/>
            <person name="Taniguchi T."/>
            <person name="Fukuda Y."/>
            <person name="Nemoto M."/>
            <person name="Matsumoto M."/>
            <person name="Wong P.S."/>
            <person name="Aburatani S."/>
            <person name="Fujibuchi W."/>
        </authorList>
    </citation>
    <scope>NUCLEOTIDE SEQUENCE [LARGE SCALE GENOMIC DNA]</scope>
    <source>
        <strain evidence="15 16">JPCC DA0580</strain>
    </source>
</reference>
<sequence length="626" mass="71896">MSNARKLQTEIDRVMKKVDEGELLFDEIWEKVYSAEQQNQKEKYEMDLKKEIKKLQRLRDQIKTWIGSAEVKDKGDLVEARKRIEQKMEQFKICEKETKTKTYSKEGLAREERLDPAEEAKLNTTSWLGEYIERLRQMVEEHDFELEKLVSGKGKKTNKAKIEELQNHVLNHKNHISKLEGVIRLVNNDRLDIDTVDAFQEDLDYYMDSYADEDYMSAYDEDFFYEPLGLEDLDVVNVDRLTQAAVKKDKDDTETLSSKGSSKDKKGKSKAVASVIPLTIGRARVSKADKKNAEKEAAKEEEKVTPTKPTPSQPVHNGVPAPVARSPPAPATAAPGASMAAILKRESEQEKERQQKILREQQARQAEQARQQQEEQLRQQEALRLQQIQQQQQQQAQQEALKRQQQEAQMRQQQEAQQAAKLQAQQAAEQKAQTLQNSQMQLPPNNSMELLSVGLSGVNLGGSERAEAPLGGSLSQSSGAADPGSSFLSTLNESFLTAPGNAENERSRQYTPQNPYPTPASYPTTPATIFENPAVFEKLGIDCLFFIFYYAQGTYQQYLAARELKKQSWRFHKKYMTWFQRHEEPKITTDEYEQGTYVYFDYETGWCTRIKTDFRFEYSYLEDSLQ</sequence>
<feature type="domain" description="CCR4-Not complex component Not N-terminal" evidence="13">
    <location>
        <begin position="3"/>
        <end position="230"/>
    </location>
</feature>
<protein>
    <submittedName>
        <fullName evidence="15">CCR4-NOT transcription complex subunit 3</fullName>
    </submittedName>
</protein>
<accession>A0A1Z5J7Q2</accession>
<dbReference type="AlphaFoldDB" id="A0A1Z5J7Q2"/>
<dbReference type="InterPro" id="IPR012270">
    <property type="entry name" value="CCR4-NOT_su3/5"/>
</dbReference>
<comment type="similarity">
    <text evidence="3 10">Belongs to the CNOT2/3/5 family.</text>
</comment>
<keyword evidence="7 10" id="KW-0805">Transcription regulation</keyword>
<feature type="compositionally biased region" description="Low complexity" evidence="12">
    <location>
        <begin position="331"/>
        <end position="341"/>
    </location>
</feature>
<keyword evidence="5 10" id="KW-0678">Repressor</keyword>
<dbReference type="PANTHER" id="PTHR23326">
    <property type="entry name" value="CCR4 NOT-RELATED"/>
    <property type="match status" value="1"/>
</dbReference>
<feature type="compositionally biased region" description="Basic and acidic residues" evidence="12">
    <location>
        <begin position="343"/>
        <end position="362"/>
    </location>
</feature>
<evidence type="ECO:0000256" key="7">
    <source>
        <dbReference type="ARBA" id="ARBA00023015"/>
    </source>
</evidence>
<feature type="region of interest" description="Disordered" evidence="12">
    <location>
        <begin position="464"/>
        <end position="485"/>
    </location>
</feature>
<feature type="compositionally biased region" description="Low complexity" evidence="12">
    <location>
        <begin position="470"/>
        <end position="479"/>
    </location>
</feature>
<feature type="region of interest" description="Disordered" evidence="12">
    <location>
        <begin position="285"/>
        <end position="376"/>
    </location>
</feature>
<evidence type="ECO:0000256" key="6">
    <source>
        <dbReference type="ARBA" id="ARBA00022553"/>
    </source>
</evidence>
<feature type="coiled-coil region" evidence="11">
    <location>
        <begin position="34"/>
        <end position="97"/>
    </location>
</feature>
<keyword evidence="4 10" id="KW-0963">Cytoplasm</keyword>
<evidence type="ECO:0000313" key="15">
    <source>
        <dbReference type="EMBL" id="GAX09811.1"/>
    </source>
</evidence>
<evidence type="ECO:0000256" key="12">
    <source>
        <dbReference type="SAM" id="MobiDB-lite"/>
    </source>
</evidence>
<dbReference type="GO" id="GO:0000932">
    <property type="term" value="C:P-body"/>
    <property type="evidence" value="ECO:0007669"/>
    <property type="project" value="UniProtKB-UniRule"/>
</dbReference>
<dbReference type="InParanoid" id="A0A1Z5J7Q2"/>
<dbReference type="OrthoDB" id="293823at2759"/>
<dbReference type="GO" id="GO:0030015">
    <property type="term" value="C:CCR4-NOT core complex"/>
    <property type="evidence" value="ECO:0007669"/>
    <property type="project" value="UniProtKB-UniRule"/>
</dbReference>
<evidence type="ECO:0000256" key="8">
    <source>
        <dbReference type="ARBA" id="ARBA00023163"/>
    </source>
</evidence>
<organism evidence="15 16">
    <name type="scientific">Fistulifera solaris</name>
    <name type="common">Oleaginous diatom</name>
    <dbReference type="NCBI Taxonomy" id="1519565"/>
    <lineage>
        <taxon>Eukaryota</taxon>
        <taxon>Sar</taxon>
        <taxon>Stramenopiles</taxon>
        <taxon>Ochrophyta</taxon>
        <taxon>Bacillariophyta</taxon>
        <taxon>Bacillariophyceae</taxon>
        <taxon>Bacillariophycidae</taxon>
        <taxon>Naviculales</taxon>
        <taxon>Naviculaceae</taxon>
        <taxon>Fistulifera</taxon>
    </lineage>
</organism>
<proteinExistence type="inferred from homology"/>
<dbReference type="PIRSF" id="PIRSF005290">
    <property type="entry name" value="NOT_su_3_5"/>
    <property type="match status" value="1"/>
</dbReference>
<comment type="subcellular location">
    <subcellularLocation>
        <location evidence="2 10">Cytoplasm</location>
    </subcellularLocation>
    <subcellularLocation>
        <location evidence="1 10">Nucleus</location>
    </subcellularLocation>
</comment>
<feature type="domain" description="NOT2/NOT3/NOT5 C-terminal" evidence="14">
    <location>
        <begin position="500"/>
        <end position="621"/>
    </location>
</feature>
<keyword evidence="9 10" id="KW-0539">Nucleus</keyword>
<keyword evidence="6" id="KW-0597">Phosphoprotein</keyword>
<evidence type="ECO:0000259" key="14">
    <source>
        <dbReference type="Pfam" id="PF04153"/>
    </source>
</evidence>
<evidence type="ECO:0000256" key="2">
    <source>
        <dbReference type="ARBA" id="ARBA00004496"/>
    </source>
</evidence>
<dbReference type="GO" id="GO:0005634">
    <property type="term" value="C:nucleus"/>
    <property type="evidence" value="ECO:0007669"/>
    <property type="project" value="UniProtKB-SubCell"/>
</dbReference>
<evidence type="ECO:0000256" key="11">
    <source>
        <dbReference type="SAM" id="Coils"/>
    </source>
</evidence>
<dbReference type="GO" id="GO:0006355">
    <property type="term" value="P:regulation of DNA-templated transcription"/>
    <property type="evidence" value="ECO:0007669"/>
    <property type="project" value="InterPro"/>
</dbReference>
<evidence type="ECO:0000256" key="10">
    <source>
        <dbReference type="PIRNR" id="PIRNR005290"/>
    </source>
</evidence>
<feature type="region of interest" description="Disordered" evidence="12">
    <location>
        <begin position="247"/>
        <end position="272"/>
    </location>
</feature>
<feature type="compositionally biased region" description="Basic and acidic residues" evidence="12">
    <location>
        <begin position="286"/>
        <end position="305"/>
    </location>
</feature>
<dbReference type="InterPro" id="IPR007282">
    <property type="entry name" value="NOT2/3/5_C"/>
</dbReference>
<evidence type="ECO:0000256" key="5">
    <source>
        <dbReference type="ARBA" id="ARBA00022491"/>
    </source>
</evidence>
<dbReference type="Gene3D" id="2.30.30.1020">
    <property type="entry name" value="CCR4-NOT complex subunit 2/3/5, C-terminal domain"/>
    <property type="match status" value="1"/>
</dbReference>
<evidence type="ECO:0000259" key="13">
    <source>
        <dbReference type="Pfam" id="PF04065"/>
    </source>
</evidence>
<evidence type="ECO:0000256" key="1">
    <source>
        <dbReference type="ARBA" id="ARBA00004123"/>
    </source>
</evidence>
<evidence type="ECO:0000256" key="3">
    <source>
        <dbReference type="ARBA" id="ARBA00007682"/>
    </source>
</evidence>
<evidence type="ECO:0000256" key="9">
    <source>
        <dbReference type="ARBA" id="ARBA00023242"/>
    </source>
</evidence>
<dbReference type="InterPro" id="IPR040168">
    <property type="entry name" value="Not2/3/5"/>
</dbReference>
<keyword evidence="8 10" id="KW-0804">Transcription</keyword>
<comment type="caution">
    <text evidence="15">The sequence shown here is derived from an EMBL/GenBank/DDBJ whole genome shotgun (WGS) entry which is preliminary data.</text>
</comment>
<dbReference type="Pfam" id="PF04065">
    <property type="entry name" value="Not3"/>
    <property type="match status" value="1"/>
</dbReference>